<proteinExistence type="predicted"/>
<sequence>MKTRDQLGPGKQQSVSDVLPRGYCLPDGCLQQGKDIHPQSNLLLMTIYNICPLQYKAEPNLHYIVEMRIHKTNLTNN</sequence>
<dbReference type="EMBL" id="OV725081">
    <property type="protein sequence ID" value="CAH1402061.1"/>
    <property type="molecule type" value="Genomic_DNA"/>
</dbReference>
<reference evidence="1" key="1">
    <citation type="submission" date="2022-01" db="EMBL/GenBank/DDBJ databases">
        <authorList>
            <person name="King R."/>
        </authorList>
    </citation>
    <scope>NUCLEOTIDE SEQUENCE</scope>
</reference>
<evidence type="ECO:0000313" key="2">
    <source>
        <dbReference type="Proteomes" id="UP001152798"/>
    </source>
</evidence>
<dbReference type="AlphaFoldDB" id="A0A9P0HHD2"/>
<dbReference type="Proteomes" id="UP001152798">
    <property type="component" value="Chromosome 5"/>
</dbReference>
<organism evidence="1 2">
    <name type="scientific">Nezara viridula</name>
    <name type="common">Southern green stink bug</name>
    <name type="synonym">Cimex viridulus</name>
    <dbReference type="NCBI Taxonomy" id="85310"/>
    <lineage>
        <taxon>Eukaryota</taxon>
        <taxon>Metazoa</taxon>
        <taxon>Ecdysozoa</taxon>
        <taxon>Arthropoda</taxon>
        <taxon>Hexapoda</taxon>
        <taxon>Insecta</taxon>
        <taxon>Pterygota</taxon>
        <taxon>Neoptera</taxon>
        <taxon>Paraneoptera</taxon>
        <taxon>Hemiptera</taxon>
        <taxon>Heteroptera</taxon>
        <taxon>Panheteroptera</taxon>
        <taxon>Pentatomomorpha</taxon>
        <taxon>Pentatomoidea</taxon>
        <taxon>Pentatomidae</taxon>
        <taxon>Pentatominae</taxon>
        <taxon>Nezara</taxon>
    </lineage>
</organism>
<accession>A0A9P0HHD2</accession>
<evidence type="ECO:0000313" key="1">
    <source>
        <dbReference type="EMBL" id="CAH1402061.1"/>
    </source>
</evidence>
<gene>
    <name evidence="1" type="ORF">NEZAVI_LOCUS10970</name>
</gene>
<name>A0A9P0HHD2_NEZVI</name>
<keyword evidence="2" id="KW-1185">Reference proteome</keyword>
<protein>
    <submittedName>
        <fullName evidence="1">Uncharacterized protein</fullName>
    </submittedName>
</protein>